<dbReference type="RefSeq" id="WP_350348586.1">
    <property type="nucleotide sequence ID" value="NZ_CP158374.1"/>
</dbReference>
<evidence type="ECO:0000313" key="3">
    <source>
        <dbReference type="EMBL" id="XBX82570.1"/>
    </source>
</evidence>
<organism evidence="3">
    <name type="scientific">Agromyces sp. G08B096</name>
    <dbReference type="NCBI Taxonomy" id="3156399"/>
    <lineage>
        <taxon>Bacteria</taxon>
        <taxon>Bacillati</taxon>
        <taxon>Actinomycetota</taxon>
        <taxon>Actinomycetes</taxon>
        <taxon>Micrococcales</taxon>
        <taxon>Microbacteriaceae</taxon>
        <taxon>Agromyces</taxon>
    </lineage>
</organism>
<feature type="region of interest" description="Disordered" evidence="1">
    <location>
        <begin position="124"/>
        <end position="153"/>
    </location>
</feature>
<evidence type="ECO:0000256" key="2">
    <source>
        <dbReference type="SAM" id="Phobius"/>
    </source>
</evidence>
<accession>A0AAU7WAV0</accession>
<proteinExistence type="predicted"/>
<evidence type="ECO:0008006" key="4">
    <source>
        <dbReference type="Google" id="ProtNLM"/>
    </source>
</evidence>
<keyword evidence="2" id="KW-0812">Transmembrane</keyword>
<gene>
    <name evidence="3" type="ORF">ABIQ69_01270</name>
</gene>
<sequence>MSASRPSPAVSLIVPAVTLVASAAVTVVGALWTASANATLNAALVSGTGTAADVYGSQSAIVVSSGLLTAGIVGLVVSLALIGALIGFGALSKPAREAAADPFDDDFDDEVDLVEAEPVARVVPEAGAPVASAPGAADAPEAPDAPEPTAPRA</sequence>
<dbReference type="EMBL" id="CP158374">
    <property type="protein sequence ID" value="XBX82570.1"/>
    <property type="molecule type" value="Genomic_DNA"/>
</dbReference>
<name>A0AAU7WAV0_9MICO</name>
<dbReference type="AlphaFoldDB" id="A0AAU7WAV0"/>
<keyword evidence="2" id="KW-1133">Transmembrane helix</keyword>
<feature type="compositionally biased region" description="Pro residues" evidence="1">
    <location>
        <begin position="143"/>
        <end position="153"/>
    </location>
</feature>
<feature type="transmembrane region" description="Helical" evidence="2">
    <location>
        <begin position="12"/>
        <end position="34"/>
    </location>
</feature>
<protein>
    <recommendedName>
        <fullName evidence="4">Dinucleotide-utilizing enzyme</fullName>
    </recommendedName>
</protein>
<feature type="compositionally biased region" description="Low complexity" evidence="1">
    <location>
        <begin position="124"/>
        <end position="142"/>
    </location>
</feature>
<keyword evidence="2" id="KW-0472">Membrane</keyword>
<evidence type="ECO:0000256" key="1">
    <source>
        <dbReference type="SAM" id="MobiDB-lite"/>
    </source>
</evidence>
<reference evidence="3" key="1">
    <citation type="submission" date="2024-05" db="EMBL/GenBank/DDBJ databases">
        <authorList>
            <person name="Yu L."/>
        </authorList>
    </citation>
    <scope>NUCLEOTIDE SEQUENCE</scope>
    <source>
        <strain evidence="3">G08B096</strain>
    </source>
</reference>
<feature type="transmembrane region" description="Helical" evidence="2">
    <location>
        <begin position="67"/>
        <end position="91"/>
    </location>
</feature>